<dbReference type="Proteomes" id="UP001516662">
    <property type="component" value="Unassembled WGS sequence"/>
</dbReference>
<evidence type="ECO:0000259" key="1">
    <source>
        <dbReference type="PROSITE" id="PS51819"/>
    </source>
</evidence>
<accession>A0ABR9QGL9</accession>
<dbReference type="InterPro" id="IPR029068">
    <property type="entry name" value="Glyas_Bleomycin-R_OHBP_Dase"/>
</dbReference>
<name>A0ABR9QGL9_9BACI</name>
<comment type="caution">
    <text evidence="2">The sequence shown here is derived from an EMBL/GenBank/DDBJ whole genome shotgun (WGS) entry which is preliminary data.</text>
</comment>
<dbReference type="SUPFAM" id="SSF54593">
    <property type="entry name" value="Glyoxalase/Bleomycin resistance protein/Dihydroxybiphenyl dioxygenase"/>
    <property type="match status" value="1"/>
</dbReference>
<sequence>MKKGDEYMINSVCVLTIKVDNIQAAIDFYTNVLDFNVSKYYGEKIVSLQHEAVPIVLEETEHQLLGNRQGVLLGLLSQDIEQDFSQLKAKGVKVLFDEPKPCPPGRYFVIEDPSRNEIELVQFL</sequence>
<dbReference type="PANTHER" id="PTHR36437">
    <property type="entry name" value="GLYOXALASE/BLEOMYCIN RESISTANCE PROTEIN/DIOXYGENASE"/>
    <property type="match status" value="1"/>
</dbReference>
<reference evidence="2 3" key="1">
    <citation type="submission" date="2020-10" db="EMBL/GenBank/DDBJ databases">
        <title>Bacillus sp. HD4P25, an endophyte from a halophyte.</title>
        <authorList>
            <person name="Sun J.-Q."/>
        </authorList>
    </citation>
    <scope>NUCLEOTIDE SEQUENCE [LARGE SCALE GENOMIC DNA]</scope>
    <source>
        <strain evidence="2 3">YIM 93174</strain>
    </source>
</reference>
<dbReference type="InterPro" id="IPR037523">
    <property type="entry name" value="VOC_core"/>
</dbReference>
<feature type="domain" description="VOC" evidence="1">
    <location>
        <begin position="11"/>
        <end position="123"/>
    </location>
</feature>
<dbReference type="Pfam" id="PF00903">
    <property type="entry name" value="Glyoxalase"/>
    <property type="match status" value="1"/>
</dbReference>
<gene>
    <name evidence="2" type="ORF">IMZ08_06180</name>
</gene>
<proteinExistence type="predicted"/>
<dbReference type="EMBL" id="JADCLJ010000012">
    <property type="protein sequence ID" value="MBE4907638.1"/>
    <property type="molecule type" value="Genomic_DNA"/>
</dbReference>
<dbReference type="RefSeq" id="WP_227413648.1">
    <property type="nucleotide sequence ID" value="NZ_JADCLJ010000012.1"/>
</dbReference>
<evidence type="ECO:0000313" key="3">
    <source>
        <dbReference type="Proteomes" id="UP001516662"/>
    </source>
</evidence>
<dbReference type="Gene3D" id="3.10.180.10">
    <property type="entry name" value="2,3-Dihydroxybiphenyl 1,2-Dioxygenase, domain 1"/>
    <property type="match status" value="1"/>
</dbReference>
<dbReference type="InterPro" id="IPR004360">
    <property type="entry name" value="Glyas_Fos-R_dOase_dom"/>
</dbReference>
<protein>
    <submittedName>
        <fullName evidence="2">VOC family protein</fullName>
    </submittedName>
</protein>
<organism evidence="2 3">
    <name type="scientific">Litchfieldia luteola</name>
    <dbReference type="NCBI Taxonomy" id="682179"/>
    <lineage>
        <taxon>Bacteria</taxon>
        <taxon>Bacillati</taxon>
        <taxon>Bacillota</taxon>
        <taxon>Bacilli</taxon>
        <taxon>Bacillales</taxon>
        <taxon>Bacillaceae</taxon>
        <taxon>Litchfieldia</taxon>
    </lineage>
</organism>
<keyword evidence="3" id="KW-1185">Reference proteome</keyword>
<dbReference type="PANTHER" id="PTHR36437:SF2">
    <property type="entry name" value="GLYOXALASE_BLEOMYCIN RESISTANCE PROTEIN_DIOXYGENASE"/>
    <property type="match status" value="1"/>
</dbReference>
<dbReference type="PROSITE" id="PS51819">
    <property type="entry name" value="VOC"/>
    <property type="match status" value="1"/>
</dbReference>
<evidence type="ECO:0000313" key="2">
    <source>
        <dbReference type="EMBL" id="MBE4907638.1"/>
    </source>
</evidence>